<organism evidence="1 2">
    <name type="scientific">Fimbriimonas ginsengisoli</name>
    <dbReference type="NCBI Taxonomy" id="1005039"/>
    <lineage>
        <taxon>Bacteria</taxon>
        <taxon>Bacillati</taxon>
        <taxon>Armatimonadota</taxon>
        <taxon>Fimbriimonadia</taxon>
        <taxon>Fimbriimonadales</taxon>
        <taxon>Fimbriimonadaceae</taxon>
        <taxon>Fimbriimonas</taxon>
    </lineage>
</organism>
<reference evidence="1" key="1">
    <citation type="submission" date="2020-07" db="EMBL/GenBank/DDBJ databases">
        <title>Huge and variable diversity of episymbiotic CPR bacteria and DPANN archaea in groundwater ecosystems.</title>
        <authorList>
            <person name="He C.Y."/>
            <person name="Keren R."/>
            <person name="Whittaker M."/>
            <person name="Farag I.F."/>
            <person name="Doudna J."/>
            <person name="Cate J.H.D."/>
            <person name="Banfield J.F."/>
        </authorList>
    </citation>
    <scope>NUCLEOTIDE SEQUENCE</scope>
    <source>
        <strain evidence="1">NC_groundwater_17_Pr7_B-0.1um_64_12</strain>
    </source>
</reference>
<comment type="caution">
    <text evidence="1">The sequence shown here is derived from an EMBL/GenBank/DDBJ whole genome shotgun (WGS) entry which is preliminary data.</text>
</comment>
<dbReference type="Proteomes" id="UP000727962">
    <property type="component" value="Unassembled WGS sequence"/>
</dbReference>
<accession>A0A931LSU0</accession>
<dbReference type="AlphaFoldDB" id="A0A931LSU0"/>
<name>A0A931LSU0_FIMGI</name>
<proteinExistence type="predicted"/>
<evidence type="ECO:0000313" key="1">
    <source>
        <dbReference type="EMBL" id="MBI1755529.1"/>
    </source>
</evidence>
<gene>
    <name evidence="1" type="ORF">HYR64_00290</name>
</gene>
<protein>
    <submittedName>
        <fullName evidence="1">Uncharacterized protein</fullName>
    </submittedName>
</protein>
<evidence type="ECO:0000313" key="2">
    <source>
        <dbReference type="Proteomes" id="UP000727962"/>
    </source>
</evidence>
<dbReference type="EMBL" id="JACOSL010000003">
    <property type="protein sequence ID" value="MBI1755529.1"/>
    <property type="molecule type" value="Genomic_DNA"/>
</dbReference>
<sequence length="92" mass="10784">MKRRGMLRWKWVLLVLGALVGIALCVPSYIGFVYRREIRLAREAGMIVDESEFERRFAVPDRENAALVYERASAEFERIRHGRDVPRRFSGD</sequence>